<feature type="compositionally biased region" description="Basic and acidic residues" evidence="4">
    <location>
        <begin position="19"/>
        <end position="37"/>
    </location>
</feature>
<proteinExistence type="predicted"/>
<protein>
    <submittedName>
        <fullName evidence="6">Uncharacterized protein</fullName>
    </submittedName>
</protein>
<feature type="transmembrane region" description="Helical" evidence="5">
    <location>
        <begin position="207"/>
        <end position="226"/>
    </location>
</feature>
<evidence type="ECO:0000256" key="1">
    <source>
        <dbReference type="ARBA" id="ARBA00022468"/>
    </source>
</evidence>
<keyword evidence="5" id="KW-0812">Transmembrane</keyword>
<gene>
    <name evidence="6" type="ORF">Cvel_13948</name>
</gene>
<evidence type="ECO:0000256" key="5">
    <source>
        <dbReference type="SAM" id="Phobius"/>
    </source>
</evidence>
<name>A0A0G4IF56_9ALVE</name>
<dbReference type="InterPro" id="IPR001611">
    <property type="entry name" value="Leu-rich_rpt"/>
</dbReference>
<dbReference type="SUPFAM" id="SSF52047">
    <property type="entry name" value="RNI-like"/>
    <property type="match status" value="1"/>
</dbReference>
<dbReference type="VEuPathDB" id="CryptoDB:Cvel_13948"/>
<reference evidence="6" key="1">
    <citation type="submission" date="2014-11" db="EMBL/GenBank/DDBJ databases">
        <authorList>
            <person name="Otto D Thomas"/>
            <person name="Naeem Raeece"/>
        </authorList>
    </citation>
    <scope>NUCLEOTIDE SEQUENCE</scope>
</reference>
<feature type="compositionally biased region" description="Polar residues" evidence="4">
    <location>
        <begin position="393"/>
        <end position="404"/>
    </location>
</feature>
<feature type="transmembrane region" description="Helical" evidence="5">
    <location>
        <begin position="264"/>
        <end position="282"/>
    </location>
</feature>
<dbReference type="InterPro" id="IPR032675">
    <property type="entry name" value="LRR_dom_sf"/>
</dbReference>
<keyword evidence="1" id="KW-0343">GTPase activation</keyword>
<keyword evidence="3" id="KW-0677">Repeat</keyword>
<dbReference type="AlphaFoldDB" id="A0A0G4IF56"/>
<evidence type="ECO:0000256" key="3">
    <source>
        <dbReference type="ARBA" id="ARBA00022737"/>
    </source>
</evidence>
<keyword evidence="2" id="KW-0433">Leucine-rich repeat</keyword>
<accession>A0A0G4IF56</accession>
<dbReference type="GO" id="GO:0048471">
    <property type="term" value="C:perinuclear region of cytoplasm"/>
    <property type="evidence" value="ECO:0007669"/>
    <property type="project" value="TreeGrafter"/>
</dbReference>
<sequence length="766" mass="83108">MKNIENLKDSGIDVEVGCEGERGEGEGEFEAPEREDSAPETLMTEAYEKPVESGGLWALVDACQRVGKKHPWVAKSSQACLRIMHVADIALDLQVFTDLLLSEGAKMKPGYEDLGNVLAWLGFVSVILPFLALSVLLFSVFVASYVRDPSRNFSRTERLVLMGAYPFIAILGCLSADVLLATRFLLDDLENTKKLGFYSQLRSFCEAFIETPLQISIGIVIAVFSAEIPPLFWFAVAVSLVRSISSVSALFSEARVRGLSVREYVLVVINLGFGTLPFLGGIRKGKLKAAVYDGMDLTSKDIRQLGLAVKVSASLETLCANNLHINAKSGDKNTNASSGFGTPRVNRRHSQADAMSSPLYSKQISTLKEKEKQPEGSGSRLEEENAEKPEVQQDLTPSPSQPQTGPAVRFAGKEGEEGRQGEGEGEEDLEIGRTRRLSVDDSECCSRSHTLTRLELSGNAVSGNGLRHLLRSCRALKVLVVAGNRLGNAGGLLVAQGLEARCSESGLQALDHLDLSENSIQGDAAVAVAAAVAASGVRSLNLDRNFIGPQVTEQVVEALKVSRRLLSLGYSGNYVKDAGFAAFMRWVSLLAGGGDLGEGGVSVSVSVCLRRLDVSTNYITAASVPLLEAAVERWTSLESLCLRGNIVDEQTAGACASRLRQKQKGKTNPLPDISKAPQHPPPKNRTEKEKERERVDLSEMSRKSKAWEMLFGDDPAVSSSESKRAELKRQLLMPVEMCDALMTHEDQQDEEHGRLVDIVNDILACR</sequence>
<dbReference type="PANTHER" id="PTHR24113">
    <property type="entry name" value="RAN GTPASE-ACTIVATING PROTEIN 1"/>
    <property type="match status" value="1"/>
</dbReference>
<feature type="transmembrane region" description="Helical" evidence="5">
    <location>
        <begin position="117"/>
        <end position="143"/>
    </location>
</feature>
<organism evidence="6">
    <name type="scientific">Chromera velia CCMP2878</name>
    <dbReference type="NCBI Taxonomy" id="1169474"/>
    <lineage>
        <taxon>Eukaryota</taxon>
        <taxon>Sar</taxon>
        <taxon>Alveolata</taxon>
        <taxon>Colpodellida</taxon>
        <taxon>Chromeraceae</taxon>
        <taxon>Chromera</taxon>
    </lineage>
</organism>
<feature type="compositionally biased region" description="Basic and acidic residues" evidence="4">
    <location>
        <begin position="411"/>
        <end position="422"/>
    </location>
</feature>
<feature type="region of interest" description="Disordered" evidence="4">
    <location>
        <begin position="326"/>
        <end position="435"/>
    </location>
</feature>
<dbReference type="Pfam" id="PF13516">
    <property type="entry name" value="LRR_6"/>
    <property type="match status" value="1"/>
</dbReference>
<feature type="compositionally biased region" description="Basic and acidic residues" evidence="4">
    <location>
        <begin position="367"/>
        <end position="391"/>
    </location>
</feature>
<evidence type="ECO:0000313" key="6">
    <source>
        <dbReference type="EMBL" id="CEM55930.1"/>
    </source>
</evidence>
<dbReference type="GO" id="GO:0005634">
    <property type="term" value="C:nucleus"/>
    <property type="evidence" value="ECO:0007669"/>
    <property type="project" value="TreeGrafter"/>
</dbReference>
<feature type="compositionally biased region" description="Basic and acidic residues" evidence="4">
    <location>
        <begin position="684"/>
        <end position="699"/>
    </location>
</feature>
<keyword evidence="5" id="KW-0472">Membrane</keyword>
<dbReference type="GO" id="GO:0005096">
    <property type="term" value="F:GTPase activator activity"/>
    <property type="evidence" value="ECO:0007669"/>
    <property type="project" value="UniProtKB-KW"/>
</dbReference>
<dbReference type="EMBL" id="CDMZ01005925">
    <property type="protein sequence ID" value="CEM55930.1"/>
    <property type="molecule type" value="Genomic_DNA"/>
</dbReference>
<feature type="region of interest" description="Disordered" evidence="4">
    <location>
        <begin position="15"/>
        <end position="40"/>
    </location>
</feature>
<keyword evidence="5" id="KW-1133">Transmembrane helix</keyword>
<feature type="transmembrane region" description="Helical" evidence="5">
    <location>
        <begin position="163"/>
        <end position="186"/>
    </location>
</feature>
<dbReference type="GO" id="GO:0031267">
    <property type="term" value="F:small GTPase binding"/>
    <property type="evidence" value="ECO:0007669"/>
    <property type="project" value="TreeGrafter"/>
</dbReference>
<dbReference type="PANTHER" id="PTHR24113:SF12">
    <property type="entry name" value="RAN GTPASE-ACTIVATING PROTEIN 1"/>
    <property type="match status" value="1"/>
</dbReference>
<feature type="region of interest" description="Disordered" evidence="4">
    <location>
        <begin position="657"/>
        <end position="699"/>
    </location>
</feature>
<dbReference type="InterPro" id="IPR027038">
    <property type="entry name" value="RanGap"/>
</dbReference>
<dbReference type="SMART" id="SM00368">
    <property type="entry name" value="LRR_RI"/>
    <property type="match status" value="4"/>
</dbReference>
<dbReference type="GO" id="GO:0006913">
    <property type="term" value="P:nucleocytoplasmic transport"/>
    <property type="evidence" value="ECO:0007669"/>
    <property type="project" value="TreeGrafter"/>
</dbReference>
<evidence type="ECO:0000256" key="2">
    <source>
        <dbReference type="ARBA" id="ARBA00022614"/>
    </source>
</evidence>
<dbReference type="Gene3D" id="3.80.10.10">
    <property type="entry name" value="Ribonuclease Inhibitor"/>
    <property type="match status" value="1"/>
</dbReference>
<evidence type="ECO:0000256" key="4">
    <source>
        <dbReference type="SAM" id="MobiDB-lite"/>
    </source>
</evidence>
<dbReference type="GO" id="GO:0005829">
    <property type="term" value="C:cytosol"/>
    <property type="evidence" value="ECO:0007669"/>
    <property type="project" value="TreeGrafter"/>
</dbReference>